<comment type="similarity">
    <text evidence="2">Belongs to the metallo-beta-lactamase superfamily.</text>
</comment>
<dbReference type="InterPro" id="IPR036866">
    <property type="entry name" value="RibonucZ/Hydroxyglut_hydro"/>
</dbReference>
<dbReference type="AlphaFoldDB" id="A0A167MW03"/>
<dbReference type="STRING" id="1330018.A0A167MW03"/>
<dbReference type="EMBL" id="KV417281">
    <property type="protein sequence ID" value="KZO97111.1"/>
    <property type="molecule type" value="Genomic_DNA"/>
</dbReference>
<dbReference type="SUPFAM" id="SSF56281">
    <property type="entry name" value="Metallo-hydrolase/oxidoreductase"/>
    <property type="match status" value="1"/>
</dbReference>
<dbReference type="Proteomes" id="UP000076738">
    <property type="component" value="Unassembled WGS sequence"/>
</dbReference>
<evidence type="ECO:0000256" key="5">
    <source>
        <dbReference type="ARBA" id="ARBA00022833"/>
    </source>
</evidence>
<evidence type="ECO:0000256" key="1">
    <source>
        <dbReference type="ARBA" id="ARBA00001947"/>
    </source>
</evidence>
<dbReference type="InterPro" id="IPR001279">
    <property type="entry name" value="Metallo-B-lactamas"/>
</dbReference>
<dbReference type="GO" id="GO:0046872">
    <property type="term" value="F:metal ion binding"/>
    <property type="evidence" value="ECO:0007669"/>
    <property type="project" value="UniProtKB-KW"/>
</dbReference>
<reference evidence="8 9" key="1">
    <citation type="journal article" date="2016" name="Mol. Biol. Evol.">
        <title>Comparative Genomics of Early-Diverging Mushroom-Forming Fungi Provides Insights into the Origins of Lignocellulose Decay Capabilities.</title>
        <authorList>
            <person name="Nagy L.G."/>
            <person name="Riley R."/>
            <person name="Tritt A."/>
            <person name="Adam C."/>
            <person name="Daum C."/>
            <person name="Floudas D."/>
            <person name="Sun H."/>
            <person name="Yadav J.S."/>
            <person name="Pangilinan J."/>
            <person name="Larsson K.H."/>
            <person name="Matsuura K."/>
            <person name="Barry K."/>
            <person name="Labutti K."/>
            <person name="Kuo R."/>
            <person name="Ohm R.A."/>
            <person name="Bhattacharya S.S."/>
            <person name="Shirouzu T."/>
            <person name="Yoshinaga Y."/>
            <person name="Martin F.M."/>
            <person name="Grigoriev I.V."/>
            <person name="Hibbett D.S."/>
        </authorList>
    </citation>
    <scope>NUCLEOTIDE SEQUENCE [LARGE SCALE GENOMIC DNA]</scope>
    <source>
        <strain evidence="8 9">TUFC12733</strain>
    </source>
</reference>
<evidence type="ECO:0000259" key="7">
    <source>
        <dbReference type="SMART" id="SM00849"/>
    </source>
</evidence>
<evidence type="ECO:0000256" key="4">
    <source>
        <dbReference type="ARBA" id="ARBA00022801"/>
    </source>
</evidence>
<sequence length="343" mass="38391">MSDLPFVPLPTGAATCSVHPLVNATLTDYEHVTLSPSPSSLPGKPCAYLEPTFTFYIVHQPTGKRLLFDLGIRWDWRTAFPEDAAREFGEFYGARVIKDVAELLEEGGVDPGKVDYVLFSHEHWDHTGFIGSLPNATLVGGRATFFDDLKDQIDAAGRTPTIIDFQKDGRPLGAYERAVDFFGDGSVWLCHTPGHTKDHMSALVRTTSSPDSYVLLGGDVAHHPCLLCTLSSHSHFSLVPTYRNPLLPPSEPEEQAHYSPELARDSIRRTKRLEREENVMCVLAHEFGAWGRWKKGDAEGVMWPGKEGITYWMARGMKGSREYDSEKEQYERVEPHPAFLKSD</sequence>
<gene>
    <name evidence="8" type="ORF">CALVIDRAFT_597834</name>
</gene>
<dbReference type="InterPro" id="IPR051013">
    <property type="entry name" value="MBL_superfamily_lactonases"/>
</dbReference>
<dbReference type="Pfam" id="PF00753">
    <property type="entry name" value="Lactamase_B"/>
    <property type="match status" value="1"/>
</dbReference>
<proteinExistence type="inferred from homology"/>
<feature type="compositionally biased region" description="Basic and acidic residues" evidence="6">
    <location>
        <begin position="321"/>
        <end position="335"/>
    </location>
</feature>
<keyword evidence="5" id="KW-0862">Zinc</keyword>
<accession>A0A167MW03</accession>
<feature type="region of interest" description="Disordered" evidence="6">
    <location>
        <begin position="321"/>
        <end position="343"/>
    </location>
</feature>
<dbReference type="OrthoDB" id="10250730at2759"/>
<keyword evidence="4 8" id="KW-0378">Hydrolase</keyword>
<protein>
    <submittedName>
        <fullName evidence="8">Metallo-hydrolase/oxidoreductase</fullName>
    </submittedName>
</protein>
<organism evidence="8 9">
    <name type="scientific">Calocera viscosa (strain TUFC12733)</name>
    <dbReference type="NCBI Taxonomy" id="1330018"/>
    <lineage>
        <taxon>Eukaryota</taxon>
        <taxon>Fungi</taxon>
        <taxon>Dikarya</taxon>
        <taxon>Basidiomycota</taxon>
        <taxon>Agaricomycotina</taxon>
        <taxon>Dacrymycetes</taxon>
        <taxon>Dacrymycetales</taxon>
        <taxon>Dacrymycetaceae</taxon>
        <taxon>Calocera</taxon>
    </lineage>
</organism>
<dbReference type="SMART" id="SM00849">
    <property type="entry name" value="Lactamase_B"/>
    <property type="match status" value="1"/>
</dbReference>
<comment type="cofactor">
    <cofactor evidence="1">
        <name>Zn(2+)</name>
        <dbReference type="ChEBI" id="CHEBI:29105"/>
    </cofactor>
</comment>
<evidence type="ECO:0000256" key="3">
    <source>
        <dbReference type="ARBA" id="ARBA00022723"/>
    </source>
</evidence>
<feature type="domain" description="Metallo-beta-lactamase" evidence="7">
    <location>
        <begin position="51"/>
        <end position="257"/>
    </location>
</feature>
<dbReference type="Gene3D" id="3.60.15.10">
    <property type="entry name" value="Ribonuclease Z/Hydroxyacylglutathione hydrolase-like"/>
    <property type="match status" value="1"/>
</dbReference>
<keyword evidence="9" id="KW-1185">Reference proteome</keyword>
<dbReference type="PANTHER" id="PTHR42978:SF2">
    <property type="entry name" value="102 KBASES UNSTABLE REGION: FROM 1 TO 119443"/>
    <property type="match status" value="1"/>
</dbReference>
<name>A0A167MW03_CALVF</name>
<evidence type="ECO:0000256" key="2">
    <source>
        <dbReference type="ARBA" id="ARBA00007749"/>
    </source>
</evidence>
<keyword evidence="3" id="KW-0479">Metal-binding</keyword>
<dbReference type="CDD" id="cd07730">
    <property type="entry name" value="metallo-hydrolase-like_MBL-fold"/>
    <property type="match status" value="1"/>
</dbReference>
<evidence type="ECO:0000256" key="6">
    <source>
        <dbReference type="SAM" id="MobiDB-lite"/>
    </source>
</evidence>
<evidence type="ECO:0000313" key="8">
    <source>
        <dbReference type="EMBL" id="KZO97111.1"/>
    </source>
</evidence>
<evidence type="ECO:0000313" key="9">
    <source>
        <dbReference type="Proteomes" id="UP000076738"/>
    </source>
</evidence>
<dbReference type="PANTHER" id="PTHR42978">
    <property type="entry name" value="QUORUM-QUENCHING LACTONASE YTNP-RELATED-RELATED"/>
    <property type="match status" value="1"/>
</dbReference>
<dbReference type="GO" id="GO:0016787">
    <property type="term" value="F:hydrolase activity"/>
    <property type="evidence" value="ECO:0007669"/>
    <property type="project" value="UniProtKB-KW"/>
</dbReference>